<evidence type="ECO:0000313" key="8">
    <source>
        <dbReference type="Proteomes" id="UP000245622"/>
    </source>
</evidence>
<feature type="transmembrane region" description="Helical" evidence="5">
    <location>
        <begin position="441"/>
        <end position="460"/>
    </location>
</feature>
<organism evidence="7 8">
    <name type="scientific">Romboutsia ilealis</name>
    <dbReference type="NCBI Taxonomy" id="1115758"/>
    <lineage>
        <taxon>Bacteria</taxon>
        <taxon>Bacillati</taxon>
        <taxon>Bacillota</taxon>
        <taxon>Clostridia</taxon>
        <taxon>Peptostreptococcales</taxon>
        <taxon>Peptostreptococcaceae</taxon>
        <taxon>Romboutsia</taxon>
    </lineage>
</organism>
<dbReference type="KEGG" id="ril:CRIB_280"/>
<dbReference type="EMBL" id="LN555523">
    <property type="protein sequence ID" value="CED93037.1"/>
    <property type="molecule type" value="Genomic_DNA"/>
</dbReference>
<feature type="domain" description="Integral membrane bound transporter" evidence="6">
    <location>
        <begin position="359"/>
        <end position="478"/>
    </location>
</feature>
<dbReference type="RefSeq" id="WP_180702787.1">
    <property type="nucleotide sequence ID" value="NZ_CAOJQT010000015.1"/>
</dbReference>
<evidence type="ECO:0000256" key="3">
    <source>
        <dbReference type="ARBA" id="ARBA00022989"/>
    </source>
</evidence>
<evidence type="ECO:0000256" key="5">
    <source>
        <dbReference type="SAM" id="Phobius"/>
    </source>
</evidence>
<dbReference type="InterPro" id="IPR049453">
    <property type="entry name" value="Memb_transporter_dom"/>
</dbReference>
<dbReference type="Pfam" id="PF13515">
    <property type="entry name" value="FUSC_2"/>
    <property type="match status" value="1"/>
</dbReference>
<dbReference type="AlphaFoldDB" id="A0A1V1HYS9"/>
<proteinExistence type="predicted"/>
<gene>
    <name evidence="7" type="ORF">CRIB_280</name>
</gene>
<feature type="transmembrane region" description="Helical" evidence="5">
    <location>
        <begin position="7"/>
        <end position="27"/>
    </location>
</feature>
<feature type="transmembrane region" description="Helical" evidence="5">
    <location>
        <begin position="58"/>
        <end position="75"/>
    </location>
</feature>
<keyword evidence="3 5" id="KW-1133">Transmembrane helix</keyword>
<sequence length="646" mass="74078">MIKKTIITNTITFMIVMFFVITFKSIFGNENTLIGVTTITATLMFLERDFTASPLKNVLKFIGVNLLIGLGASLIVASNLWLGLIINFIVVFIFSYIFTYNLRQPLYVPFGLQYIFLLSTPVSTDRLGIRLLALISGALIIMLVQLLVNRNKLDTHGNKILVGICESIENKVDCIKDKSDNYDSISNVSSSIDEFRTIIYDKRELDYYLTKEAKIKLNMSVALEGINTVLYSVDNKLINLNILDTLEELLKVAKKVISINPKKDKIIQLNSYDIKKLLDYCQEQEINDLLNLQLLEGMIYLDDTLQELTKLDKEQYNAINKIGKKVDVSSDKNIKYLFKTTDSPKYCYAMRMAITMTIGLFLIEYFKLSEGRWILFTILSLTTPLYETSKHKIIYRIEATLIGAIIITVLFSIFKSEDSRLLIVMLSGYLQGYVNEYKHKTIFVTISAIGSAAIVGNIQALTIGRIIMVVIGALVAIIANKYLFPYNLEKSNYQIRRIYDVSIKKMFNELCSLVEGKNNPEVIKNLFVTTSIIESKARINEQIDKDKNYISIVNERRCLVSNIYELYMWIYRENINLQDRDKIINYIKLLIEYRDDNKTDKVTLVEKGINESNNIKTKIIISTILVILEELERLSELVKLSEKAQI</sequence>
<evidence type="ECO:0000313" key="7">
    <source>
        <dbReference type="EMBL" id="CED93037.1"/>
    </source>
</evidence>
<protein>
    <submittedName>
        <fullName evidence="7">Conserved domain protein</fullName>
    </submittedName>
</protein>
<feature type="transmembrane region" description="Helical" evidence="5">
    <location>
        <begin position="81"/>
        <end position="99"/>
    </location>
</feature>
<evidence type="ECO:0000256" key="1">
    <source>
        <dbReference type="ARBA" id="ARBA00004141"/>
    </source>
</evidence>
<comment type="subcellular location">
    <subcellularLocation>
        <location evidence="1">Membrane</location>
        <topology evidence="1">Multi-pass membrane protein</topology>
    </subcellularLocation>
</comment>
<accession>A0A1V1HYS9</accession>
<keyword evidence="4 5" id="KW-0472">Membrane</keyword>
<evidence type="ECO:0000256" key="4">
    <source>
        <dbReference type="ARBA" id="ARBA00023136"/>
    </source>
</evidence>
<dbReference type="GO" id="GO:0016020">
    <property type="term" value="C:membrane"/>
    <property type="evidence" value="ECO:0007669"/>
    <property type="project" value="UniProtKB-SubCell"/>
</dbReference>
<dbReference type="GeneID" id="82204456"/>
<evidence type="ECO:0000259" key="6">
    <source>
        <dbReference type="Pfam" id="PF13515"/>
    </source>
</evidence>
<feature type="transmembrane region" description="Helical" evidence="5">
    <location>
        <begin position="348"/>
        <end position="366"/>
    </location>
</feature>
<reference evidence="7 8" key="1">
    <citation type="submission" date="2014-04" db="EMBL/GenBank/DDBJ databases">
        <authorList>
            <person name="Hornung B.V."/>
        </authorList>
    </citation>
    <scope>NUCLEOTIDE SEQUENCE [LARGE SCALE GENOMIC DNA]</scope>
    <source>
        <strain evidence="7 8">CRIB</strain>
    </source>
</reference>
<feature type="transmembrane region" description="Helical" evidence="5">
    <location>
        <begin position="393"/>
        <end position="414"/>
    </location>
</feature>
<evidence type="ECO:0000256" key="2">
    <source>
        <dbReference type="ARBA" id="ARBA00022692"/>
    </source>
</evidence>
<feature type="transmembrane region" description="Helical" evidence="5">
    <location>
        <begin position="466"/>
        <end position="484"/>
    </location>
</feature>
<name>A0A1V1HYS9_9FIRM</name>
<dbReference type="Proteomes" id="UP000245622">
    <property type="component" value="Chromosome 1"/>
</dbReference>
<keyword evidence="2 5" id="KW-0812">Transmembrane</keyword>
<keyword evidence="8" id="KW-1185">Reference proteome</keyword>
<feature type="transmembrane region" description="Helical" evidence="5">
    <location>
        <begin position="129"/>
        <end position="148"/>
    </location>
</feature>